<sequence length="189" mass="21147">MSAKYVLRSYAFSQPQTINGAGADAEEVFARSIKRLGITAEEVYSFWRVGESIQQVSKINEYQSVTMWDRGPGDELIFELRGLPVLGNDARAILAGRFMSPETTLVLNNQEKGLTERSRVAFDELIAAGLLSEEPADNGYAEARRYALTEAGRLYPRAAPFEFMARHGNFKIVEPISDREIESETSFEP</sequence>
<evidence type="ECO:0000313" key="1">
    <source>
        <dbReference type="EMBL" id="KKL01205.1"/>
    </source>
</evidence>
<comment type="caution">
    <text evidence="1">The sequence shown here is derived from an EMBL/GenBank/DDBJ whole genome shotgun (WGS) entry which is preliminary data.</text>
</comment>
<reference evidence="1" key="1">
    <citation type="journal article" date="2015" name="Nature">
        <title>Complex archaea that bridge the gap between prokaryotes and eukaryotes.</title>
        <authorList>
            <person name="Spang A."/>
            <person name="Saw J.H."/>
            <person name="Jorgensen S.L."/>
            <person name="Zaremba-Niedzwiedzka K."/>
            <person name="Martijn J."/>
            <person name="Lind A.E."/>
            <person name="van Eijk R."/>
            <person name="Schleper C."/>
            <person name="Guy L."/>
            <person name="Ettema T.J."/>
        </authorList>
    </citation>
    <scope>NUCLEOTIDE SEQUENCE</scope>
</reference>
<organism evidence="1">
    <name type="scientific">marine sediment metagenome</name>
    <dbReference type="NCBI Taxonomy" id="412755"/>
    <lineage>
        <taxon>unclassified sequences</taxon>
        <taxon>metagenomes</taxon>
        <taxon>ecological metagenomes</taxon>
    </lineage>
</organism>
<gene>
    <name evidence="1" type="ORF">LCGC14_2627260</name>
</gene>
<name>A0A0F9ANY2_9ZZZZ</name>
<dbReference type="EMBL" id="LAZR01044974">
    <property type="protein sequence ID" value="KKL01205.1"/>
    <property type="molecule type" value="Genomic_DNA"/>
</dbReference>
<dbReference type="AlphaFoldDB" id="A0A0F9ANY2"/>
<accession>A0A0F9ANY2</accession>
<protein>
    <submittedName>
        <fullName evidence="1">Uncharacterized protein</fullName>
    </submittedName>
</protein>
<proteinExistence type="predicted"/>